<accession>A0A225E293</accession>
<gene>
    <name evidence="2" type="ORF">FRUB_04575</name>
</gene>
<dbReference type="InterPro" id="IPR022655">
    <property type="entry name" value="DUF1553"/>
</dbReference>
<sequence>MHKLLMLSNTYQLSAAADATNLKTDPANALRWRFDMRRLTAEEVRDSILMASGHLNLKMYGESVYPKIPKAVLAGQSVPGSGWHTSSPEEGNRRSVYVHVKRSLQVPILVNHDQADTDSSCPVRYTTTVPTQALGMLNGEFTNEQATALAARLTRESPNDLKAQVTRAIRLTTGRVPPADEVAKDVAFVETLKTRHHLNDEAALMRYALLVLNANEFVYLD</sequence>
<keyword evidence="3" id="KW-1185">Reference proteome</keyword>
<dbReference type="AlphaFoldDB" id="A0A225E293"/>
<name>A0A225E293_9BACT</name>
<dbReference type="PANTHER" id="PTHR35889:SF3">
    <property type="entry name" value="F-BOX DOMAIN-CONTAINING PROTEIN"/>
    <property type="match status" value="1"/>
</dbReference>
<comment type="caution">
    <text evidence="2">The sequence shown here is derived from an EMBL/GenBank/DDBJ whole genome shotgun (WGS) entry which is preliminary data.</text>
</comment>
<evidence type="ECO:0000313" key="2">
    <source>
        <dbReference type="EMBL" id="OWK42497.1"/>
    </source>
</evidence>
<protein>
    <recommendedName>
        <fullName evidence="1">DUF1553 domain-containing protein</fullName>
    </recommendedName>
</protein>
<dbReference type="EMBL" id="NIDE01000005">
    <property type="protein sequence ID" value="OWK42497.1"/>
    <property type="molecule type" value="Genomic_DNA"/>
</dbReference>
<evidence type="ECO:0000313" key="3">
    <source>
        <dbReference type="Proteomes" id="UP000214646"/>
    </source>
</evidence>
<dbReference type="Proteomes" id="UP000214646">
    <property type="component" value="Unassembled WGS sequence"/>
</dbReference>
<reference evidence="3" key="1">
    <citation type="submission" date="2017-06" db="EMBL/GenBank/DDBJ databases">
        <title>Genome analysis of Fimbriiglobus ruber SP5, the first member of the order Planctomycetales with confirmed chitinolytic capability.</title>
        <authorList>
            <person name="Ravin N.V."/>
            <person name="Rakitin A.L."/>
            <person name="Ivanova A.A."/>
            <person name="Beletsky A.V."/>
            <person name="Kulichevskaya I.S."/>
            <person name="Mardanov A.V."/>
            <person name="Dedysh S.N."/>
        </authorList>
    </citation>
    <scope>NUCLEOTIDE SEQUENCE [LARGE SCALE GENOMIC DNA]</scope>
    <source>
        <strain evidence="3">SP5</strain>
    </source>
</reference>
<proteinExistence type="predicted"/>
<evidence type="ECO:0000259" key="1">
    <source>
        <dbReference type="Pfam" id="PF07587"/>
    </source>
</evidence>
<dbReference type="Pfam" id="PF07587">
    <property type="entry name" value="PSD1"/>
    <property type="match status" value="1"/>
</dbReference>
<feature type="domain" description="DUF1553" evidence="1">
    <location>
        <begin position="1"/>
        <end position="187"/>
    </location>
</feature>
<organism evidence="2 3">
    <name type="scientific">Fimbriiglobus ruber</name>
    <dbReference type="NCBI Taxonomy" id="1908690"/>
    <lineage>
        <taxon>Bacteria</taxon>
        <taxon>Pseudomonadati</taxon>
        <taxon>Planctomycetota</taxon>
        <taxon>Planctomycetia</taxon>
        <taxon>Gemmatales</taxon>
        <taxon>Gemmataceae</taxon>
        <taxon>Fimbriiglobus</taxon>
    </lineage>
</organism>
<dbReference type="PANTHER" id="PTHR35889">
    <property type="entry name" value="CYCLOINULO-OLIGOSACCHARIDE FRUCTANOTRANSFERASE-RELATED"/>
    <property type="match status" value="1"/>
</dbReference>